<name>A0A427XZZ8_9TREE</name>
<protein>
    <recommendedName>
        <fullName evidence="5">Zn(2)-C6 fungal-type domain-containing protein</fullName>
    </recommendedName>
</protein>
<gene>
    <name evidence="6" type="ORF">EHS24_005903</name>
</gene>
<evidence type="ECO:0000313" key="6">
    <source>
        <dbReference type="EMBL" id="RSH84383.1"/>
    </source>
</evidence>
<evidence type="ECO:0000313" key="7">
    <source>
        <dbReference type="Proteomes" id="UP000279236"/>
    </source>
</evidence>
<dbReference type="CDD" id="cd00067">
    <property type="entry name" value="GAL4"/>
    <property type="match status" value="1"/>
</dbReference>
<dbReference type="PANTHER" id="PTHR31001:SF87">
    <property type="entry name" value="COL-21"/>
    <property type="match status" value="1"/>
</dbReference>
<dbReference type="GO" id="GO:0006351">
    <property type="term" value="P:DNA-templated transcription"/>
    <property type="evidence" value="ECO:0007669"/>
    <property type="project" value="InterPro"/>
</dbReference>
<evidence type="ECO:0000256" key="1">
    <source>
        <dbReference type="ARBA" id="ARBA00004123"/>
    </source>
</evidence>
<dbReference type="GO" id="GO:0008270">
    <property type="term" value="F:zinc ion binding"/>
    <property type="evidence" value="ECO:0007669"/>
    <property type="project" value="InterPro"/>
</dbReference>
<dbReference type="PROSITE" id="PS50048">
    <property type="entry name" value="ZN2_CY6_FUNGAL_2"/>
    <property type="match status" value="1"/>
</dbReference>
<feature type="compositionally biased region" description="Low complexity" evidence="4">
    <location>
        <begin position="1"/>
        <end position="19"/>
    </location>
</feature>
<feature type="compositionally biased region" description="Acidic residues" evidence="4">
    <location>
        <begin position="282"/>
        <end position="294"/>
    </location>
</feature>
<feature type="compositionally biased region" description="Gly residues" evidence="4">
    <location>
        <begin position="260"/>
        <end position="270"/>
    </location>
</feature>
<dbReference type="AlphaFoldDB" id="A0A427XZZ8"/>
<evidence type="ECO:0000256" key="3">
    <source>
        <dbReference type="ARBA" id="ARBA00023242"/>
    </source>
</evidence>
<dbReference type="InterPro" id="IPR001138">
    <property type="entry name" value="Zn2Cys6_DnaBD"/>
</dbReference>
<organism evidence="6 7">
    <name type="scientific">Apiotrichum porosum</name>
    <dbReference type="NCBI Taxonomy" id="105984"/>
    <lineage>
        <taxon>Eukaryota</taxon>
        <taxon>Fungi</taxon>
        <taxon>Dikarya</taxon>
        <taxon>Basidiomycota</taxon>
        <taxon>Agaricomycotina</taxon>
        <taxon>Tremellomycetes</taxon>
        <taxon>Trichosporonales</taxon>
        <taxon>Trichosporonaceae</taxon>
        <taxon>Apiotrichum</taxon>
    </lineage>
</organism>
<dbReference type="STRING" id="105984.A0A427XZZ8"/>
<evidence type="ECO:0000256" key="2">
    <source>
        <dbReference type="ARBA" id="ARBA00022723"/>
    </source>
</evidence>
<feature type="region of interest" description="Disordered" evidence="4">
    <location>
        <begin position="1"/>
        <end position="116"/>
    </location>
</feature>
<evidence type="ECO:0000259" key="5">
    <source>
        <dbReference type="PROSITE" id="PS50048"/>
    </source>
</evidence>
<dbReference type="SUPFAM" id="SSF57701">
    <property type="entry name" value="Zn2/Cys6 DNA-binding domain"/>
    <property type="match status" value="1"/>
</dbReference>
<dbReference type="InterPro" id="IPR050613">
    <property type="entry name" value="Sec_Metabolite_Reg"/>
</dbReference>
<dbReference type="PANTHER" id="PTHR31001">
    <property type="entry name" value="UNCHARACTERIZED TRANSCRIPTIONAL REGULATORY PROTEIN"/>
    <property type="match status" value="1"/>
</dbReference>
<comment type="caution">
    <text evidence="6">The sequence shown here is derived from an EMBL/GenBank/DDBJ whole genome shotgun (WGS) entry which is preliminary data.</text>
</comment>
<sequence>MSISPVAAPHSVPHVVIHVNEPSTSGSDHERLATPGAHSTVAPSITPSSSSMSPPAPPSSGGMVKHELPIEEDELDELRDDDPVPTPRPTLSSVAPGPSPKPAANSGSKSRKSSCDLCHHRKIKCDQVRPSCSSCMRKGHPCHYSEETEANNPHAARRSSDKFTGDVRQPVPQGSRATFAVSNGGSPAWISSSSRPKSSLQNGSRPASAAGGGSASAADRKRRLDRDRIVNGYGSSSDEGDADAEGSVGSKGPSRAPNGNGNGSGNGGGVDNELADMLGDTKDDEVDELLDSGDEGTSSRGKKRDASVDDELSGELLELASAPPKKKKARIPVVPDMSGRASGGSSRARPPTARTSLPASLHHTAAAAVPPTYAGRYDAYNVPLVTLMQSLPSPETQSILFNTFFSDPFLTEGISLLQPQFVEDFHSLVERRASQKLREGDATTLANAFAFLAVALRVLPEETGKLLLASGSSAATSAPRSAGRIIANQMGSANDPTPLDQRYFELALLAAQIAEQRDAPSVMYVVHKLVLFRYATLGFRKDKVVLAGGWLAQAIKTAQALGMSKEWEGIPQGERELRRRVMWSLYVADRQFAFDTAFPYTILDTHQGIHLPSPISEADLYKIAPDSPTLPPHSTESGPTACTALFIHTHLARRITPILDSFATVGPSGTPHDLVLRFDASLDAFQDALPPYLRLFPLTDTRFDSQHPYLAPHRVRLHSTLLSYRLGVHRAHLATYLAPQSLPAVRAVIAQVCLASLRCQKSAKMLDPKISPRLFNPATVFESAATLALIMYVERAVAGPSGSTSIVMSSEYLAMRAGVADGLELLDSLGSSSDNAAYARGAVRVLREVITKVDAGPKAVPGSSTSPTLNGNGLDSDGAANGGGKSASPAGRDGSPSSTNPFLAGVAAWLDVWRVAGINVDYILREADWPSWEKIIAPM</sequence>
<dbReference type="InterPro" id="IPR007219">
    <property type="entry name" value="XnlR_reg_dom"/>
</dbReference>
<dbReference type="Gene3D" id="4.10.240.10">
    <property type="entry name" value="Zn(2)-C6 fungal-type DNA-binding domain"/>
    <property type="match status" value="1"/>
</dbReference>
<dbReference type="Pfam" id="PF00172">
    <property type="entry name" value="Zn_clus"/>
    <property type="match status" value="1"/>
</dbReference>
<feature type="compositionally biased region" description="Low complexity" evidence="4">
    <location>
        <begin position="39"/>
        <end position="63"/>
    </location>
</feature>
<feature type="region of interest" description="Disordered" evidence="4">
    <location>
        <begin position="129"/>
        <end position="355"/>
    </location>
</feature>
<keyword evidence="7" id="KW-1185">Reference proteome</keyword>
<feature type="compositionally biased region" description="Basic and acidic residues" evidence="4">
    <location>
        <begin position="218"/>
        <end position="229"/>
    </location>
</feature>
<feature type="compositionally biased region" description="Polar residues" evidence="4">
    <location>
        <begin position="180"/>
        <end position="205"/>
    </location>
</feature>
<feature type="region of interest" description="Disordered" evidence="4">
    <location>
        <begin position="856"/>
        <end position="897"/>
    </location>
</feature>
<dbReference type="Pfam" id="PF04082">
    <property type="entry name" value="Fungal_trans"/>
    <property type="match status" value="1"/>
</dbReference>
<accession>A0A427XZZ8</accession>
<feature type="compositionally biased region" description="Polar residues" evidence="4">
    <location>
        <begin position="862"/>
        <end position="873"/>
    </location>
</feature>
<dbReference type="SMART" id="SM00066">
    <property type="entry name" value="GAL4"/>
    <property type="match status" value="1"/>
</dbReference>
<dbReference type="SMART" id="SM00906">
    <property type="entry name" value="Fungal_trans"/>
    <property type="match status" value="1"/>
</dbReference>
<proteinExistence type="predicted"/>
<dbReference type="PROSITE" id="PS00463">
    <property type="entry name" value="ZN2_CY6_FUNGAL_1"/>
    <property type="match status" value="1"/>
</dbReference>
<dbReference type="GeneID" id="39590446"/>
<dbReference type="RefSeq" id="XP_028477831.1">
    <property type="nucleotide sequence ID" value="XM_028621379.1"/>
</dbReference>
<comment type="subcellular location">
    <subcellularLocation>
        <location evidence="1">Nucleus</location>
    </subcellularLocation>
</comment>
<dbReference type="EMBL" id="RSCE01000003">
    <property type="protein sequence ID" value="RSH84383.1"/>
    <property type="molecule type" value="Genomic_DNA"/>
</dbReference>
<keyword evidence="2" id="KW-0479">Metal-binding</keyword>
<feature type="domain" description="Zn(2)-C6 fungal-type" evidence="5">
    <location>
        <begin position="114"/>
        <end position="144"/>
    </location>
</feature>
<evidence type="ECO:0000256" key="4">
    <source>
        <dbReference type="SAM" id="MobiDB-lite"/>
    </source>
</evidence>
<feature type="compositionally biased region" description="Low complexity" evidence="4">
    <location>
        <begin position="338"/>
        <end position="349"/>
    </location>
</feature>
<keyword evidence="3" id="KW-0539">Nucleus</keyword>
<dbReference type="CDD" id="cd12148">
    <property type="entry name" value="fungal_TF_MHR"/>
    <property type="match status" value="1"/>
</dbReference>
<dbReference type="GO" id="GO:0005634">
    <property type="term" value="C:nucleus"/>
    <property type="evidence" value="ECO:0007669"/>
    <property type="project" value="UniProtKB-SubCell"/>
</dbReference>
<dbReference type="InterPro" id="IPR036864">
    <property type="entry name" value="Zn2-C6_fun-type_DNA-bd_sf"/>
</dbReference>
<dbReference type="OrthoDB" id="3364175at2759"/>
<dbReference type="GO" id="GO:0003677">
    <property type="term" value="F:DNA binding"/>
    <property type="evidence" value="ECO:0007669"/>
    <property type="project" value="InterPro"/>
</dbReference>
<dbReference type="Proteomes" id="UP000279236">
    <property type="component" value="Unassembled WGS sequence"/>
</dbReference>
<dbReference type="GO" id="GO:0000981">
    <property type="term" value="F:DNA-binding transcription factor activity, RNA polymerase II-specific"/>
    <property type="evidence" value="ECO:0007669"/>
    <property type="project" value="InterPro"/>
</dbReference>
<feature type="compositionally biased region" description="Acidic residues" evidence="4">
    <location>
        <begin position="70"/>
        <end position="80"/>
    </location>
</feature>
<reference evidence="6 7" key="1">
    <citation type="submission" date="2018-11" db="EMBL/GenBank/DDBJ databases">
        <title>Genome sequence of Apiotrichum porosum DSM 27194.</title>
        <authorList>
            <person name="Aliyu H."/>
            <person name="Gorte O."/>
            <person name="Ochsenreither K."/>
        </authorList>
    </citation>
    <scope>NUCLEOTIDE SEQUENCE [LARGE SCALE GENOMIC DNA]</scope>
    <source>
        <strain evidence="6 7">DSM 27194</strain>
    </source>
</reference>